<dbReference type="Pfam" id="PF02578">
    <property type="entry name" value="Cu-oxidase_4"/>
    <property type="match status" value="1"/>
</dbReference>
<comment type="catalytic activity">
    <reaction evidence="1">
        <text>inosine + phosphate = alpha-D-ribose 1-phosphate + hypoxanthine</text>
        <dbReference type="Rhea" id="RHEA:27646"/>
        <dbReference type="ChEBI" id="CHEBI:17368"/>
        <dbReference type="ChEBI" id="CHEBI:17596"/>
        <dbReference type="ChEBI" id="CHEBI:43474"/>
        <dbReference type="ChEBI" id="CHEBI:57720"/>
        <dbReference type="EC" id="2.4.2.1"/>
    </reaction>
    <physiologicalReaction direction="left-to-right" evidence="1">
        <dbReference type="Rhea" id="RHEA:27647"/>
    </physiologicalReaction>
</comment>
<evidence type="ECO:0000256" key="1">
    <source>
        <dbReference type="ARBA" id="ARBA00000553"/>
    </source>
</evidence>
<proteinExistence type="inferred from homology"/>
<dbReference type="PANTHER" id="PTHR30616:SF2">
    <property type="entry name" value="PURINE NUCLEOSIDE PHOSPHORYLASE LACC1"/>
    <property type="match status" value="1"/>
</dbReference>
<keyword evidence="11" id="KW-1185">Reference proteome</keyword>
<comment type="catalytic activity">
    <reaction evidence="7">
        <text>adenosine + H2O + H(+) = inosine + NH4(+)</text>
        <dbReference type="Rhea" id="RHEA:24408"/>
        <dbReference type="ChEBI" id="CHEBI:15377"/>
        <dbReference type="ChEBI" id="CHEBI:15378"/>
        <dbReference type="ChEBI" id="CHEBI:16335"/>
        <dbReference type="ChEBI" id="CHEBI:17596"/>
        <dbReference type="ChEBI" id="CHEBI:28938"/>
        <dbReference type="EC" id="3.5.4.4"/>
    </reaction>
    <physiologicalReaction direction="left-to-right" evidence="7">
        <dbReference type="Rhea" id="RHEA:24409"/>
    </physiologicalReaction>
</comment>
<dbReference type="EMBL" id="BAABLF010000013">
    <property type="protein sequence ID" value="GAA5192455.1"/>
    <property type="molecule type" value="Genomic_DNA"/>
</dbReference>
<evidence type="ECO:0000256" key="6">
    <source>
        <dbReference type="ARBA" id="ARBA00022833"/>
    </source>
</evidence>
<dbReference type="InterPro" id="IPR011324">
    <property type="entry name" value="Cytotoxic_necrot_fac-like_cat"/>
</dbReference>
<gene>
    <name evidence="10" type="ORF">GCM10025772_21780</name>
</gene>
<name>A0ABP9SAP0_9GAMM</name>
<evidence type="ECO:0000256" key="5">
    <source>
        <dbReference type="ARBA" id="ARBA00022801"/>
    </source>
</evidence>
<comment type="similarity">
    <text evidence="2">Belongs to the purine nucleoside phosphorylase YfiH/LACC1 family.</text>
</comment>
<accession>A0ABP9SAP0</accession>
<dbReference type="PANTHER" id="PTHR30616">
    <property type="entry name" value="UNCHARACTERIZED PROTEIN YFIH"/>
    <property type="match status" value="1"/>
</dbReference>
<organism evidence="10 11">
    <name type="scientific">Ferrimonas gelatinilytica</name>
    <dbReference type="NCBI Taxonomy" id="1255257"/>
    <lineage>
        <taxon>Bacteria</taxon>
        <taxon>Pseudomonadati</taxon>
        <taxon>Pseudomonadota</taxon>
        <taxon>Gammaproteobacteria</taxon>
        <taxon>Alteromonadales</taxon>
        <taxon>Ferrimonadaceae</taxon>
        <taxon>Ferrimonas</taxon>
    </lineage>
</organism>
<comment type="caution">
    <text evidence="10">The sequence shown here is derived from an EMBL/GenBank/DDBJ whole genome shotgun (WGS) entry which is preliminary data.</text>
</comment>
<dbReference type="Proteomes" id="UP001501600">
    <property type="component" value="Unassembled WGS sequence"/>
</dbReference>
<dbReference type="SUPFAM" id="SSF64438">
    <property type="entry name" value="CNF1/YfiH-like putative cysteine hydrolases"/>
    <property type="match status" value="1"/>
</dbReference>
<evidence type="ECO:0000313" key="11">
    <source>
        <dbReference type="Proteomes" id="UP001501600"/>
    </source>
</evidence>
<keyword evidence="3" id="KW-0808">Transferase</keyword>
<evidence type="ECO:0000313" key="10">
    <source>
        <dbReference type="EMBL" id="GAA5192455.1"/>
    </source>
</evidence>
<reference evidence="11" key="1">
    <citation type="journal article" date="2019" name="Int. J. Syst. Evol. Microbiol.">
        <title>The Global Catalogue of Microorganisms (GCM) 10K type strain sequencing project: providing services to taxonomists for standard genome sequencing and annotation.</title>
        <authorList>
            <consortium name="The Broad Institute Genomics Platform"/>
            <consortium name="The Broad Institute Genome Sequencing Center for Infectious Disease"/>
            <person name="Wu L."/>
            <person name="Ma J."/>
        </authorList>
    </citation>
    <scope>NUCLEOTIDE SEQUENCE [LARGE SCALE GENOMIC DNA]</scope>
    <source>
        <strain evidence="11">JCM 18720</strain>
    </source>
</reference>
<evidence type="ECO:0008006" key="12">
    <source>
        <dbReference type="Google" id="ProtNLM"/>
    </source>
</evidence>
<comment type="catalytic activity">
    <reaction evidence="8">
        <text>adenosine + phosphate = alpha-D-ribose 1-phosphate + adenine</text>
        <dbReference type="Rhea" id="RHEA:27642"/>
        <dbReference type="ChEBI" id="CHEBI:16335"/>
        <dbReference type="ChEBI" id="CHEBI:16708"/>
        <dbReference type="ChEBI" id="CHEBI:43474"/>
        <dbReference type="ChEBI" id="CHEBI:57720"/>
        <dbReference type="EC" id="2.4.2.1"/>
    </reaction>
    <physiologicalReaction direction="left-to-right" evidence="8">
        <dbReference type="Rhea" id="RHEA:27643"/>
    </physiologicalReaction>
</comment>
<comment type="catalytic activity">
    <reaction evidence="9">
        <text>S-methyl-5'-thioadenosine + phosphate = 5-(methylsulfanyl)-alpha-D-ribose 1-phosphate + adenine</text>
        <dbReference type="Rhea" id="RHEA:11852"/>
        <dbReference type="ChEBI" id="CHEBI:16708"/>
        <dbReference type="ChEBI" id="CHEBI:17509"/>
        <dbReference type="ChEBI" id="CHEBI:43474"/>
        <dbReference type="ChEBI" id="CHEBI:58533"/>
        <dbReference type="EC" id="2.4.2.28"/>
    </reaction>
    <physiologicalReaction direction="left-to-right" evidence="9">
        <dbReference type="Rhea" id="RHEA:11853"/>
    </physiologicalReaction>
</comment>
<evidence type="ECO:0000256" key="3">
    <source>
        <dbReference type="ARBA" id="ARBA00022679"/>
    </source>
</evidence>
<dbReference type="InterPro" id="IPR003730">
    <property type="entry name" value="Cu_polyphenol_OxRdtase"/>
</dbReference>
<keyword evidence="6" id="KW-0862">Zinc</keyword>
<evidence type="ECO:0000256" key="7">
    <source>
        <dbReference type="ARBA" id="ARBA00047989"/>
    </source>
</evidence>
<evidence type="ECO:0000256" key="2">
    <source>
        <dbReference type="ARBA" id="ARBA00007353"/>
    </source>
</evidence>
<sequence length="97" mass="10570">MAWLGPAIGPSAFEVGSEVRAAFVAKDPNAASAFVPHGERYLADLYQLARLCLRARGLTAIYGGEWCTYSDPSRFYSYRRQGRTGRQASLIGILPSA</sequence>
<evidence type="ECO:0000256" key="9">
    <source>
        <dbReference type="ARBA" id="ARBA00049893"/>
    </source>
</evidence>
<evidence type="ECO:0000256" key="8">
    <source>
        <dbReference type="ARBA" id="ARBA00048968"/>
    </source>
</evidence>
<dbReference type="CDD" id="cd16833">
    <property type="entry name" value="YfiH"/>
    <property type="match status" value="1"/>
</dbReference>
<protein>
    <recommendedName>
        <fullName evidence="12">Multi-copper polyphenol oxidoreductase laccase</fullName>
    </recommendedName>
</protein>
<evidence type="ECO:0000256" key="4">
    <source>
        <dbReference type="ARBA" id="ARBA00022723"/>
    </source>
</evidence>
<dbReference type="Gene3D" id="3.60.140.10">
    <property type="entry name" value="CNF1/YfiH-like putative cysteine hydrolases"/>
    <property type="match status" value="1"/>
</dbReference>
<dbReference type="InterPro" id="IPR038371">
    <property type="entry name" value="Cu_polyphenol_OxRdtase_sf"/>
</dbReference>
<keyword evidence="5" id="KW-0378">Hydrolase</keyword>
<keyword evidence="4" id="KW-0479">Metal-binding</keyword>